<dbReference type="GO" id="GO:0039502">
    <property type="term" value="P:symbiont-mediated suppression of host type I interferon-mediated signaling pathway"/>
    <property type="evidence" value="ECO:0007669"/>
    <property type="project" value="UniProtKB-UniRule"/>
</dbReference>
<comment type="subcellular location">
    <subcellularLocation>
        <location evidence="16 17">Host cytoplasm</location>
    </subcellularLocation>
    <subcellularLocation>
        <location evidence="16 17">Host nucleus</location>
    </subcellularLocation>
</comment>
<feature type="zinc finger region" evidence="16">
    <location>
        <begin position="100"/>
        <end position="136"/>
    </location>
</feature>
<dbReference type="KEGG" id="vg:37619574"/>
<dbReference type="GO" id="GO:0006351">
    <property type="term" value="P:DNA-templated transcription"/>
    <property type="evidence" value="ECO:0007669"/>
    <property type="project" value="UniProtKB-UniRule"/>
</dbReference>
<dbReference type="GO" id="GO:0052150">
    <property type="term" value="P:symbiont-mediated perturbation of host apoptosis"/>
    <property type="evidence" value="ECO:0007669"/>
    <property type="project" value="UniProtKB-KW"/>
</dbReference>
<keyword evidence="7 16" id="KW-0863">Zinc-finger</keyword>
<evidence type="ECO:0000313" key="18">
    <source>
        <dbReference type="EMBL" id="CDI44917.1"/>
    </source>
</evidence>
<evidence type="ECO:0000256" key="16">
    <source>
        <dbReference type="HAMAP-Rule" id="MF_04006"/>
    </source>
</evidence>
<evidence type="ECO:0000256" key="5">
    <source>
        <dbReference type="ARBA" id="ARBA00022632"/>
    </source>
</evidence>
<dbReference type="SUPFAM" id="SSF161229">
    <property type="entry name" value="E6 C-terminal domain-like"/>
    <property type="match status" value="2"/>
</dbReference>
<keyword evidence="6 16" id="KW-0479">Metal-binding</keyword>
<evidence type="ECO:0000256" key="4">
    <source>
        <dbReference type="ARBA" id="ARBA00022581"/>
    </source>
</evidence>
<feature type="zinc finger region" evidence="16">
    <location>
        <begin position="27"/>
        <end position="63"/>
    </location>
</feature>
<comment type="function">
    <text evidence="16">Plays a major role in the induction and maintenance of cellular transformation. E6 associates with host UBE3A/E6-AP ubiquitin-protein ligase and modulates its activity. Protects host keratinocytes from apoptosis by mediating the degradation of host BAK1. May also inhibit host immune response.</text>
</comment>
<dbReference type="RefSeq" id="YP_009508229.1">
    <property type="nucleotide sequence ID" value="NC_038914.1"/>
</dbReference>
<organism evidence="18 19">
    <name type="scientific">Human papillomavirus 184</name>
    <dbReference type="NCBI Taxonomy" id="1472343"/>
    <lineage>
        <taxon>Viruses</taxon>
        <taxon>Monodnaviria</taxon>
        <taxon>Shotokuvirae</taxon>
        <taxon>Cossaviricota</taxon>
        <taxon>Papovaviricetes</taxon>
        <taxon>Zurhausenvirales</taxon>
        <taxon>Papillomaviridae</taxon>
        <taxon>Firstpapillomavirinae</taxon>
        <taxon>Gammapapillomavirus</taxon>
        <taxon>Gammapapillomavirus 25</taxon>
    </lineage>
</organism>
<comment type="caution">
    <text evidence="16">Lacks conserved residue(s) required for the propagation of feature annotation.</text>
</comment>
<keyword evidence="8 16" id="KW-0862">Zinc</keyword>
<dbReference type="GO" id="GO:0006355">
    <property type="term" value="P:regulation of DNA-templated transcription"/>
    <property type="evidence" value="ECO:0007669"/>
    <property type="project" value="UniProtKB-UniRule"/>
</dbReference>
<dbReference type="HAMAP" id="MF_04006">
    <property type="entry name" value="HPV_E6"/>
    <property type="match status" value="1"/>
</dbReference>
<keyword evidence="4 16" id="KW-0945">Host-virus interaction</keyword>
<keyword evidence="3 16" id="KW-1048">Host nucleus</keyword>
<dbReference type="InterPro" id="IPR038575">
    <property type="entry name" value="E6_sf"/>
</dbReference>
<evidence type="ECO:0000256" key="3">
    <source>
        <dbReference type="ARBA" id="ARBA00022562"/>
    </source>
</evidence>
<dbReference type="GO" id="GO:0052170">
    <property type="term" value="P:symbiont-mediated suppression of host innate immune response"/>
    <property type="evidence" value="ECO:0007669"/>
    <property type="project" value="UniProtKB-KW"/>
</dbReference>
<keyword evidence="10 16" id="KW-0238">DNA-binding</keyword>
<keyword evidence="14 16" id="KW-0899">Viral immunoevasion</keyword>
<dbReference type="GO" id="GO:0030430">
    <property type="term" value="C:host cell cytoplasm"/>
    <property type="evidence" value="ECO:0007669"/>
    <property type="project" value="UniProtKB-SubCell"/>
</dbReference>
<evidence type="ECO:0000256" key="8">
    <source>
        <dbReference type="ARBA" id="ARBA00022833"/>
    </source>
</evidence>
<gene>
    <name evidence="16 18" type="primary">E6</name>
</gene>
<evidence type="ECO:0000256" key="12">
    <source>
        <dbReference type="ARBA" id="ARBA00023163"/>
    </source>
</evidence>
<dbReference type="Pfam" id="PF00518">
    <property type="entry name" value="E6"/>
    <property type="match status" value="1"/>
</dbReference>
<dbReference type="GO" id="GO:0008270">
    <property type="term" value="F:zinc ion binding"/>
    <property type="evidence" value="ECO:0007669"/>
    <property type="project" value="UniProtKB-KW"/>
</dbReference>
<dbReference type="Proteomes" id="UP000157251">
    <property type="component" value="Segment"/>
</dbReference>
<evidence type="ECO:0000256" key="15">
    <source>
        <dbReference type="ARBA" id="ARBA00023323"/>
    </source>
</evidence>
<evidence type="ECO:0000256" key="10">
    <source>
        <dbReference type="ARBA" id="ARBA00023125"/>
    </source>
</evidence>
<keyword evidence="11 16" id="KW-0010">Activator</keyword>
<evidence type="ECO:0000256" key="11">
    <source>
        <dbReference type="ARBA" id="ARBA00023159"/>
    </source>
</evidence>
<evidence type="ECO:0000256" key="13">
    <source>
        <dbReference type="ARBA" id="ARBA00023200"/>
    </source>
</evidence>
<keyword evidence="15 16" id="KW-1119">Modulation of host cell apoptosis by virus</keyword>
<dbReference type="GO" id="GO:0042025">
    <property type="term" value="C:host cell nucleus"/>
    <property type="evidence" value="ECO:0007669"/>
    <property type="project" value="UniProtKB-SubCell"/>
</dbReference>
<sequence length="143" mass="16854">MAAETPTTVDAYCKTFQIAFENLSFPCLFCKRILTAVQINDFVFKQLSLVWKEKNCFACCSYCLKVTARYELENYFCCYVTGFYIEDLLGTPLWLLVVRCLKCLAKLTYIEKLRCVFAKENFYLVRGHWRSYCRDCLKDNDRA</sequence>
<name>U6EMG5_9PAPI</name>
<evidence type="ECO:0000256" key="14">
    <source>
        <dbReference type="ARBA" id="ARBA00023280"/>
    </source>
</evidence>
<reference evidence="18 19" key="1">
    <citation type="submission" date="2013-09" db="EMBL/GenBank/DDBJ databases">
        <title>Novel Human papillomavirus causing verruca vulgaris.</title>
        <authorList>
            <person name="Kocjan B.J."/>
            <person name="Hozjak L."/>
            <person name="Poljak M."/>
        </authorList>
    </citation>
    <scope>NUCLEOTIDE SEQUENCE [LARGE SCALE GENOMIC DNA]</scope>
    <source>
        <strain evidence="18">SIBX17</strain>
    </source>
</reference>
<keyword evidence="19" id="KW-1185">Reference proteome</keyword>
<comment type="similarity">
    <text evidence="1 16 17">Belongs to the papillomaviridae E6 protein family.</text>
</comment>
<proteinExistence type="inferred from homology"/>
<keyword evidence="9 16" id="KW-0805">Transcription regulation</keyword>
<evidence type="ECO:0000313" key="19">
    <source>
        <dbReference type="Proteomes" id="UP000157251"/>
    </source>
</evidence>
<dbReference type="GO" id="GO:0039648">
    <property type="term" value="P:symbiont-mediated perturbation of host ubiquitin-like protein modification"/>
    <property type="evidence" value="ECO:0007669"/>
    <property type="project" value="UniProtKB-UniRule"/>
</dbReference>
<keyword evidence="13 16" id="KW-1035">Host cytoplasm</keyword>
<evidence type="ECO:0000256" key="17">
    <source>
        <dbReference type="RuleBase" id="RU363123"/>
    </source>
</evidence>
<keyword evidence="12 16" id="KW-0804">Transcription</keyword>
<evidence type="ECO:0000256" key="1">
    <source>
        <dbReference type="ARBA" id="ARBA00006346"/>
    </source>
</evidence>
<comment type="subunit">
    <text evidence="16">Forms homodimers. Interacts with ubiquitin-protein ligase UBE3A/E6-AP; this interaction stimulates UBE3A ubiquitin activity. Interacts with host BAK1.</text>
</comment>
<dbReference type="EMBL" id="HG530535">
    <property type="protein sequence ID" value="CDI44917.1"/>
    <property type="molecule type" value="Genomic_DNA"/>
</dbReference>
<accession>U6EMG5</accession>
<keyword evidence="2 16" id="KW-0244">Early protein</keyword>
<keyword evidence="5 16" id="KW-1090">Inhibition of host innate immune response by virus</keyword>
<dbReference type="GO" id="GO:0003677">
    <property type="term" value="F:DNA binding"/>
    <property type="evidence" value="ECO:0007669"/>
    <property type="project" value="UniProtKB-UniRule"/>
</dbReference>
<evidence type="ECO:0000256" key="6">
    <source>
        <dbReference type="ARBA" id="ARBA00022723"/>
    </source>
</evidence>
<dbReference type="InterPro" id="IPR001334">
    <property type="entry name" value="E6"/>
</dbReference>
<protein>
    <recommendedName>
        <fullName evidence="16 17">Protein E6</fullName>
    </recommendedName>
</protein>
<dbReference type="GeneID" id="37619574"/>
<evidence type="ECO:0000256" key="9">
    <source>
        <dbReference type="ARBA" id="ARBA00023015"/>
    </source>
</evidence>
<dbReference type="OrthoDB" id="27353at10239"/>
<evidence type="ECO:0000256" key="7">
    <source>
        <dbReference type="ARBA" id="ARBA00022771"/>
    </source>
</evidence>
<dbReference type="Gene3D" id="3.30.240.40">
    <property type="entry name" value="E6 early regulatory protein"/>
    <property type="match status" value="2"/>
</dbReference>
<evidence type="ECO:0000256" key="2">
    <source>
        <dbReference type="ARBA" id="ARBA00022518"/>
    </source>
</evidence>